<dbReference type="GO" id="GO:0000166">
    <property type="term" value="F:nucleotide binding"/>
    <property type="evidence" value="ECO:0007669"/>
    <property type="project" value="InterPro"/>
</dbReference>
<dbReference type="EC" id="3.2.1.-" evidence="3"/>
<keyword evidence="3" id="KW-0378">Hydrolase</keyword>
<dbReference type="Gene3D" id="3.40.50.720">
    <property type="entry name" value="NAD(P)-binding Rossmann-like Domain"/>
    <property type="match status" value="1"/>
</dbReference>
<dbReference type="AlphaFoldDB" id="A0A4U8W549"/>
<feature type="domain" description="GFO/IDH/MocA-like oxidoreductase" evidence="2">
    <location>
        <begin position="126"/>
        <end position="240"/>
    </location>
</feature>
<dbReference type="PANTHER" id="PTHR43708:SF8">
    <property type="entry name" value="OXIDOREDUCTASE"/>
    <property type="match status" value="1"/>
</dbReference>
<dbReference type="SUPFAM" id="SSF51735">
    <property type="entry name" value="NAD(P)-binding Rossmann-fold domains"/>
    <property type="match status" value="1"/>
</dbReference>
<dbReference type="Proteomes" id="UP000290439">
    <property type="component" value="Chromosome"/>
</dbReference>
<dbReference type="Gene3D" id="3.30.360.10">
    <property type="entry name" value="Dihydrodipicolinate Reductase, domain 2"/>
    <property type="match status" value="1"/>
</dbReference>
<name>A0A4U8W549_9NOCA</name>
<dbReference type="PANTHER" id="PTHR43708">
    <property type="entry name" value="CONSERVED EXPRESSED OXIDOREDUCTASE (EUROFUNG)"/>
    <property type="match status" value="1"/>
</dbReference>
<evidence type="ECO:0000313" key="4">
    <source>
        <dbReference type="Proteomes" id="UP000290439"/>
    </source>
</evidence>
<dbReference type="InterPro" id="IPR000683">
    <property type="entry name" value="Gfo/Idh/MocA-like_OxRdtase_N"/>
</dbReference>
<organism evidence="3 4">
    <name type="scientific">Nocardia cyriacigeorgica</name>
    <dbReference type="NCBI Taxonomy" id="135487"/>
    <lineage>
        <taxon>Bacteria</taxon>
        <taxon>Bacillati</taxon>
        <taxon>Actinomycetota</taxon>
        <taxon>Actinomycetes</taxon>
        <taxon>Mycobacteriales</taxon>
        <taxon>Nocardiaceae</taxon>
        <taxon>Nocardia</taxon>
    </lineage>
</organism>
<sequence>MRIGIVGLLRGLYMAEWADRIGLEVAAICDRDVERLAQARATFSGARACADWADLLDAGLDGVILANDFDAHAELAMAFLGRGVHVLSETAACASEQEGRELIAAAERSAATYSFAENYVFHPHTRLVRESVESGELGAVVAVEADYLHSLSPEDTAGLIGDPAHWRGRIAPTAYCTHTVSPVLSLTGAWPVDVSAFPVGPRADRAAAVVLVIRLSDGTLAIARHGFLAGEPDSHWSWISVRGVHGLTESLRASGESAWSVRVRTEGWARTDGRAHEEIRRPRPHLVNDEPVDRMAEGTVVVLEGFRDTIERGAAPLIPVRAAVAASLVGVAGAQSLAENGRPVPVPDVSA</sequence>
<evidence type="ECO:0000259" key="2">
    <source>
        <dbReference type="Pfam" id="PF22725"/>
    </source>
</evidence>
<dbReference type="GO" id="GO:0016798">
    <property type="term" value="F:hydrolase activity, acting on glycosyl bonds"/>
    <property type="evidence" value="ECO:0007669"/>
    <property type="project" value="UniProtKB-KW"/>
</dbReference>
<dbReference type="InterPro" id="IPR055170">
    <property type="entry name" value="GFO_IDH_MocA-like_dom"/>
</dbReference>
<proteinExistence type="predicted"/>
<evidence type="ECO:0000313" key="3">
    <source>
        <dbReference type="EMBL" id="VFB01033.1"/>
    </source>
</evidence>
<dbReference type="RefSeq" id="WP_130918700.1">
    <property type="nucleotide sequence ID" value="NZ_LR215973.1"/>
</dbReference>
<feature type="domain" description="Gfo/Idh/MocA-like oxidoreductase N-terminal" evidence="1">
    <location>
        <begin position="1"/>
        <end position="114"/>
    </location>
</feature>
<keyword evidence="3" id="KW-0326">Glycosidase</keyword>
<dbReference type="SUPFAM" id="SSF55347">
    <property type="entry name" value="Glyceraldehyde-3-phosphate dehydrogenase-like, C-terminal domain"/>
    <property type="match status" value="1"/>
</dbReference>
<dbReference type="InterPro" id="IPR051317">
    <property type="entry name" value="Gfo/Idh/MocA_oxidoreduct"/>
</dbReference>
<gene>
    <name evidence="3" type="ORF">NCTC10797_04844</name>
</gene>
<evidence type="ECO:0000259" key="1">
    <source>
        <dbReference type="Pfam" id="PF01408"/>
    </source>
</evidence>
<accession>A0A4U8W549</accession>
<dbReference type="Pfam" id="PF01408">
    <property type="entry name" value="GFO_IDH_MocA"/>
    <property type="match status" value="1"/>
</dbReference>
<reference evidence="3 4" key="1">
    <citation type="submission" date="2019-02" db="EMBL/GenBank/DDBJ databases">
        <authorList>
            <consortium name="Pathogen Informatics"/>
        </authorList>
    </citation>
    <scope>NUCLEOTIDE SEQUENCE [LARGE SCALE GENOMIC DNA]</scope>
    <source>
        <strain evidence="3 4">3012STDY6756504</strain>
    </source>
</reference>
<protein>
    <submittedName>
        <fullName evidence="3">Glycosyl hydrolase family 109 protein 1</fullName>
        <ecNumber evidence="3">3.2.1.-</ecNumber>
    </submittedName>
</protein>
<dbReference type="Pfam" id="PF22725">
    <property type="entry name" value="GFO_IDH_MocA_C3"/>
    <property type="match status" value="1"/>
</dbReference>
<dbReference type="InterPro" id="IPR036291">
    <property type="entry name" value="NAD(P)-bd_dom_sf"/>
</dbReference>
<dbReference type="EMBL" id="LR215973">
    <property type="protein sequence ID" value="VFB01033.1"/>
    <property type="molecule type" value="Genomic_DNA"/>
</dbReference>